<dbReference type="Pfam" id="PF18962">
    <property type="entry name" value="Por_Secre_tail"/>
    <property type="match status" value="1"/>
</dbReference>
<keyword evidence="1" id="KW-0732">Signal</keyword>
<keyword evidence="3 4" id="KW-0802">TPR repeat</keyword>
<dbReference type="Pfam" id="PF13181">
    <property type="entry name" value="TPR_8"/>
    <property type="match status" value="2"/>
</dbReference>
<proteinExistence type="predicted"/>
<protein>
    <submittedName>
        <fullName evidence="6">Tetratricopeptide repeat protein</fullName>
    </submittedName>
</protein>
<dbReference type="SUPFAM" id="SSF48452">
    <property type="entry name" value="TPR-like"/>
    <property type="match status" value="1"/>
</dbReference>
<dbReference type="InterPro" id="IPR019734">
    <property type="entry name" value="TPR_rpt"/>
</dbReference>
<dbReference type="PANTHER" id="PTHR44858">
    <property type="entry name" value="TETRATRICOPEPTIDE REPEAT PROTEIN 6"/>
    <property type="match status" value="1"/>
</dbReference>
<dbReference type="InterPro" id="IPR011990">
    <property type="entry name" value="TPR-like_helical_dom_sf"/>
</dbReference>
<evidence type="ECO:0000256" key="2">
    <source>
        <dbReference type="ARBA" id="ARBA00022737"/>
    </source>
</evidence>
<evidence type="ECO:0000259" key="5">
    <source>
        <dbReference type="Pfam" id="PF18962"/>
    </source>
</evidence>
<dbReference type="InterPro" id="IPR013105">
    <property type="entry name" value="TPR_2"/>
</dbReference>
<keyword evidence="7" id="KW-1185">Reference proteome</keyword>
<reference evidence="6 7" key="1">
    <citation type="submission" date="2021-03" db="EMBL/GenBank/DDBJ databases">
        <title>Flavobacterium kribbensis sp. nov, an endophytic bacteria, isolated from soybean.</title>
        <authorList>
            <person name="Lee J."/>
            <person name="Seo J."/>
        </authorList>
    </citation>
    <scope>NUCLEOTIDE SEQUENCE [LARGE SCALE GENOMIC DNA]</scope>
    <source>
        <strain evidence="6 7">BB8</strain>
    </source>
</reference>
<evidence type="ECO:0000256" key="3">
    <source>
        <dbReference type="ARBA" id="ARBA00022803"/>
    </source>
</evidence>
<dbReference type="PROSITE" id="PS50005">
    <property type="entry name" value="TPR"/>
    <property type="match status" value="2"/>
</dbReference>
<dbReference type="InterPro" id="IPR026444">
    <property type="entry name" value="Secre_tail"/>
</dbReference>
<dbReference type="Pfam" id="PF07719">
    <property type="entry name" value="TPR_2"/>
    <property type="match status" value="1"/>
</dbReference>
<dbReference type="RefSeq" id="WP_207298596.1">
    <property type="nucleotide sequence ID" value="NZ_CP071448.1"/>
</dbReference>
<keyword evidence="2" id="KW-0677">Repeat</keyword>
<name>A0ABX7QLE9_9FLAO</name>
<dbReference type="Proteomes" id="UP000663440">
    <property type="component" value="Chromosome"/>
</dbReference>
<sequence length="466" mass="54083">MFRKIVFVLPFLPVFLLAQEKQKEENVTRYFYDDHVVSVAIWYGQDKKPDSSKTYYSNGKLNEAFYFDKDGLKDGDSFQFNIQGEKLVTWNFLHGKMTGRTDHKLPFHKDREESVKKALKMLTDINTRTNFNPTTINDLYNRGVLGVSLGNNTLAIEDLKKVEFAIDKDPENKKIVLSDSAQKKTAAFRSKLYDRMASVYAALEMESFAFHYYYKAISNAPNDYKILYNFATLLQRRKLYDLARYYLEKIVIEKPNHAYAYWGLARLYSDTGEYEKALENIEKAFQYEKVIMEKSTAGGRNLRTTRGLIYHKIGESKKGIADLKTALEMDKNNSYAMKNLGIIYLDQKKYDDACSLFQKARELNYTLTYEEFDLDDLLESACNKRQPEKTAKNKPFVFPNPAKTEILVENFSSKNFDFEFFNFESKSVLKGKTTDGTINTISLNPGFYILKVTFGQTVEIFKVIKE</sequence>
<feature type="repeat" description="TPR" evidence="4">
    <location>
        <begin position="334"/>
        <end position="367"/>
    </location>
</feature>
<evidence type="ECO:0000256" key="1">
    <source>
        <dbReference type="ARBA" id="ARBA00022729"/>
    </source>
</evidence>
<evidence type="ECO:0000313" key="6">
    <source>
        <dbReference type="EMBL" id="QSW91480.1"/>
    </source>
</evidence>
<accession>A0ABX7QLE9</accession>
<organism evidence="6 7">
    <name type="scientific">Flavobacterium endoglycinae</name>
    <dbReference type="NCBI Taxonomy" id="2816357"/>
    <lineage>
        <taxon>Bacteria</taxon>
        <taxon>Pseudomonadati</taxon>
        <taxon>Bacteroidota</taxon>
        <taxon>Flavobacteriia</taxon>
        <taxon>Flavobacteriales</taxon>
        <taxon>Flavobacteriaceae</taxon>
        <taxon>Flavobacterium</taxon>
    </lineage>
</organism>
<feature type="domain" description="Secretion system C-terminal sorting" evidence="5">
    <location>
        <begin position="397"/>
        <end position="463"/>
    </location>
</feature>
<feature type="repeat" description="TPR" evidence="4">
    <location>
        <begin position="258"/>
        <end position="291"/>
    </location>
</feature>
<dbReference type="InterPro" id="IPR050498">
    <property type="entry name" value="Ycf3"/>
</dbReference>
<evidence type="ECO:0000256" key="4">
    <source>
        <dbReference type="PROSITE-ProRule" id="PRU00339"/>
    </source>
</evidence>
<gene>
    <name evidence="6" type="ORF">J0383_11900</name>
</gene>
<dbReference type="Gene3D" id="1.25.40.10">
    <property type="entry name" value="Tetratricopeptide repeat domain"/>
    <property type="match status" value="2"/>
</dbReference>
<dbReference type="PANTHER" id="PTHR44858:SF1">
    <property type="entry name" value="UDP-N-ACETYLGLUCOSAMINE--PEPTIDE N-ACETYLGLUCOSAMINYLTRANSFERASE SPINDLY-RELATED"/>
    <property type="match status" value="1"/>
</dbReference>
<evidence type="ECO:0000313" key="7">
    <source>
        <dbReference type="Proteomes" id="UP000663440"/>
    </source>
</evidence>
<dbReference type="SMART" id="SM00028">
    <property type="entry name" value="TPR"/>
    <property type="match status" value="6"/>
</dbReference>
<dbReference type="NCBIfam" id="TIGR04183">
    <property type="entry name" value="Por_Secre_tail"/>
    <property type="match status" value="1"/>
</dbReference>
<dbReference type="EMBL" id="CP071448">
    <property type="protein sequence ID" value="QSW91480.1"/>
    <property type="molecule type" value="Genomic_DNA"/>
</dbReference>